<dbReference type="NCBIfam" id="TIGR02421">
    <property type="entry name" value="QEGLA"/>
    <property type="match status" value="1"/>
</dbReference>
<keyword evidence="3" id="KW-0378">Hydrolase</keyword>
<evidence type="ECO:0000256" key="4">
    <source>
        <dbReference type="ARBA" id="ARBA00023049"/>
    </source>
</evidence>
<comment type="cofactor">
    <cofactor evidence="1">
        <name>Zn(2+)</name>
        <dbReference type="ChEBI" id="CHEBI:29105"/>
    </cofactor>
</comment>
<dbReference type="Proteomes" id="UP000247922">
    <property type="component" value="Unassembled WGS sequence"/>
</dbReference>
<dbReference type="GO" id="GO:0008237">
    <property type="term" value="F:metallopeptidase activity"/>
    <property type="evidence" value="ECO:0007669"/>
    <property type="project" value="UniProtKB-KW"/>
</dbReference>
<proteinExistence type="predicted"/>
<dbReference type="GO" id="GO:0080164">
    <property type="term" value="P:regulation of nitric oxide metabolic process"/>
    <property type="evidence" value="ECO:0007669"/>
    <property type="project" value="TreeGrafter"/>
</dbReference>
<evidence type="ECO:0000256" key="3">
    <source>
        <dbReference type="ARBA" id="ARBA00022801"/>
    </source>
</evidence>
<evidence type="ECO:0000313" key="5">
    <source>
        <dbReference type="EMBL" id="PXW88286.1"/>
    </source>
</evidence>
<organism evidence="5 6">
    <name type="scientific">Streptohalobacillus salinus</name>
    <dbReference type="NCBI Taxonomy" id="621096"/>
    <lineage>
        <taxon>Bacteria</taxon>
        <taxon>Bacillati</taxon>
        <taxon>Bacillota</taxon>
        <taxon>Bacilli</taxon>
        <taxon>Bacillales</taxon>
        <taxon>Bacillaceae</taxon>
        <taxon>Streptohalobacillus</taxon>
    </lineage>
</organism>
<accession>A0A2V3W3L0</accession>
<dbReference type="RefSeq" id="WP_110251923.1">
    <property type="nucleotide sequence ID" value="NZ_QJJR01000013.1"/>
</dbReference>
<dbReference type="InterPro" id="IPR007709">
    <property type="entry name" value="N-FG_amidohydro"/>
</dbReference>
<dbReference type="Pfam" id="PF08014">
    <property type="entry name" value="MATCAP"/>
    <property type="match status" value="1"/>
</dbReference>
<keyword evidence="2" id="KW-0645">Protease</keyword>
<sequence>MYKLSIEAMIEKINREEVFTATNTAGGFTLHIEKYVPFICAAVHDGSSMSDYLTGQCALDEQSRWNEEDPFTGKFIESLPIRIIGNDSRYYYDLNRAEDAAVYDVAWGKVVWREPLTPDMKLLSLSRHREFYAVLKALVAKIESKFGAAMLYDIHSYNYRRDVVEHKHPVFNLGTENINKNRYGRYVTRLLKELTKISFDNIENTVAENEVFFGRGYVSKFVTSNFENTVVFPLEVKKIYCDENTGDMFPEVIDRISEGMKNAIIATSLYFNNRECKQRINNKTKLLSSVDDPVLLAVDKKLYTLLRSFETLLYVNPRNLEQSKKLFFDSNYRKVPQFTYRPLNIDAYELKKRLYELPVADIYDISIQRLYKDIIREYAITIDMLAARGTDDFLYNSLRLYGKPDKTDVMNANYIIQSYGLDDEAPKTLGKEEVRARFSAALKAWDMGGKLTFGKNMAARVMVNSAKKTLIVNEKANFNENDIKLLTQHEIGVHMLTTINANKQPLKFLSLGTPNNVETQEGLAVLSEFLTGTMHINRLKDLAYRVIAVNMMVKGKSFREIFEYLVDEYNFGRDKAFDLTARVMRGGGFTKDYLYLRGFIKVYNQHNAGESFDHLLIGKTSVEYSGLLKELIGRGYLKRPHHVNDIFKNGEIDDATIKYILKSTKAVDEAEGPVLN</sequence>
<keyword evidence="6" id="KW-1185">Reference proteome</keyword>
<dbReference type="EMBL" id="QJJR01000013">
    <property type="protein sequence ID" value="PXW88286.1"/>
    <property type="molecule type" value="Genomic_DNA"/>
</dbReference>
<name>A0A2V3W3L0_9BACI</name>
<evidence type="ECO:0000256" key="1">
    <source>
        <dbReference type="ARBA" id="ARBA00001947"/>
    </source>
</evidence>
<protein>
    <submittedName>
        <fullName evidence="5">Uncharacterized protein (TIGR02421 family)</fullName>
    </submittedName>
</protein>
<keyword evidence="4" id="KW-0482">Metalloprotease</keyword>
<dbReference type="Pfam" id="PF05013">
    <property type="entry name" value="FGase"/>
    <property type="match status" value="1"/>
</dbReference>
<dbReference type="SMART" id="SM01154">
    <property type="entry name" value="DUF1704"/>
    <property type="match status" value="1"/>
</dbReference>
<dbReference type="GO" id="GO:0006508">
    <property type="term" value="P:proteolysis"/>
    <property type="evidence" value="ECO:0007669"/>
    <property type="project" value="UniProtKB-KW"/>
</dbReference>
<dbReference type="PANTHER" id="PTHR31817:SF0">
    <property type="entry name" value="CHROMOSOME UNDETERMINED SCAFFOLD_67, WHOLE GENOME SHOTGUN SEQUENCE"/>
    <property type="match status" value="1"/>
</dbReference>
<reference evidence="5 6" key="1">
    <citation type="submission" date="2018-05" db="EMBL/GenBank/DDBJ databases">
        <title>Genomic Encyclopedia of Type Strains, Phase IV (KMG-IV): sequencing the most valuable type-strain genomes for metagenomic binning, comparative biology and taxonomic classification.</title>
        <authorList>
            <person name="Goeker M."/>
        </authorList>
    </citation>
    <scope>NUCLEOTIDE SEQUENCE [LARGE SCALE GENOMIC DNA]</scope>
    <source>
        <strain evidence="5 6">DSM 22440</strain>
    </source>
</reference>
<evidence type="ECO:0000256" key="2">
    <source>
        <dbReference type="ARBA" id="ARBA00022670"/>
    </source>
</evidence>
<dbReference type="PANTHER" id="PTHR31817">
    <property type="match status" value="1"/>
</dbReference>
<gene>
    <name evidence="5" type="ORF">DES38_11317</name>
</gene>
<dbReference type="AlphaFoldDB" id="A0A2V3W3L0"/>
<dbReference type="SUPFAM" id="SSF53187">
    <property type="entry name" value="Zn-dependent exopeptidases"/>
    <property type="match status" value="1"/>
</dbReference>
<evidence type="ECO:0000313" key="6">
    <source>
        <dbReference type="Proteomes" id="UP000247922"/>
    </source>
</evidence>
<dbReference type="OrthoDB" id="9772590at2"/>
<dbReference type="Gene3D" id="3.40.630.40">
    <property type="entry name" value="Zn-dependent exopeptidases"/>
    <property type="match status" value="1"/>
</dbReference>
<comment type="caution">
    <text evidence="5">The sequence shown here is derived from an EMBL/GenBank/DDBJ whole genome shotgun (WGS) entry which is preliminary data.</text>
</comment>
<dbReference type="InterPro" id="IPR012548">
    <property type="entry name" value="MATCAP"/>
</dbReference>
<dbReference type="InterPro" id="IPR012656">
    <property type="entry name" value="CHP02421_QEGLA"/>
</dbReference>